<name>A0ABN2YJ25_9ACTN</name>
<protein>
    <recommendedName>
        <fullName evidence="3">DUF6542 domain-containing protein</fullName>
    </recommendedName>
</protein>
<dbReference type="Proteomes" id="UP001500443">
    <property type="component" value="Unassembled WGS sequence"/>
</dbReference>
<evidence type="ECO:0000256" key="1">
    <source>
        <dbReference type="SAM" id="MobiDB-lite"/>
    </source>
</evidence>
<feature type="region of interest" description="Disordered" evidence="1">
    <location>
        <begin position="145"/>
        <end position="209"/>
    </location>
</feature>
<evidence type="ECO:0000256" key="2">
    <source>
        <dbReference type="SAM" id="Phobius"/>
    </source>
</evidence>
<comment type="caution">
    <text evidence="4">The sequence shown here is derived from an EMBL/GenBank/DDBJ whole genome shotgun (WGS) entry which is preliminary data.</text>
</comment>
<feature type="domain" description="DUF6542" evidence="3">
    <location>
        <begin position="24"/>
        <end position="137"/>
    </location>
</feature>
<feature type="transmembrane region" description="Helical" evidence="2">
    <location>
        <begin position="25"/>
        <end position="45"/>
    </location>
</feature>
<reference evidence="4 5" key="1">
    <citation type="journal article" date="2019" name="Int. J. Syst. Evol. Microbiol.">
        <title>The Global Catalogue of Microorganisms (GCM) 10K type strain sequencing project: providing services to taxonomists for standard genome sequencing and annotation.</title>
        <authorList>
            <consortium name="The Broad Institute Genomics Platform"/>
            <consortium name="The Broad Institute Genome Sequencing Center for Infectious Disease"/>
            <person name="Wu L."/>
            <person name="Ma J."/>
        </authorList>
    </citation>
    <scope>NUCLEOTIDE SEQUENCE [LARGE SCALE GENOMIC DNA]</scope>
    <source>
        <strain evidence="4 5">JCM 15481</strain>
    </source>
</reference>
<proteinExistence type="predicted"/>
<keyword evidence="2" id="KW-0812">Transmembrane</keyword>
<gene>
    <name evidence="4" type="ORF">GCM10009802_34940</name>
</gene>
<keyword evidence="2" id="KW-0472">Membrane</keyword>
<feature type="compositionally biased region" description="Gly residues" evidence="1">
    <location>
        <begin position="145"/>
        <end position="155"/>
    </location>
</feature>
<feature type="compositionally biased region" description="Basic residues" evidence="1">
    <location>
        <begin position="187"/>
        <end position="199"/>
    </location>
</feature>
<keyword evidence="5" id="KW-1185">Reference proteome</keyword>
<evidence type="ECO:0000313" key="4">
    <source>
        <dbReference type="EMBL" id="GAA2127958.1"/>
    </source>
</evidence>
<dbReference type="Pfam" id="PF20177">
    <property type="entry name" value="DUF6542"/>
    <property type="match status" value="1"/>
</dbReference>
<feature type="compositionally biased region" description="Low complexity" evidence="1">
    <location>
        <begin position="156"/>
        <end position="165"/>
    </location>
</feature>
<feature type="transmembrane region" description="Helical" evidence="2">
    <location>
        <begin position="78"/>
        <end position="98"/>
    </location>
</feature>
<feature type="compositionally biased region" description="Gly residues" evidence="1">
    <location>
        <begin position="200"/>
        <end position="209"/>
    </location>
</feature>
<feature type="transmembrane region" description="Helical" evidence="2">
    <location>
        <begin position="51"/>
        <end position="71"/>
    </location>
</feature>
<sequence>MYRAAARRPVPPVVRTLLRPAGPRLTAAGGGLLAAAVMLGTGTFVQVAMGTAPVLFGVVFLVLSVCCALWVRPADVVAAPIAMPIAFAAGTLAVGEGSGGVTSHVMAAGTSLALEAPWLYAGTLLAAAVALLRHFALLAVRRSSGGAGGADGSGGPPERSSSGARRAAHSRPRHRVPDQQPAAVSPPRRRPVRQPRRAGRGGAPSAGRR</sequence>
<feature type="transmembrane region" description="Helical" evidence="2">
    <location>
        <begin position="118"/>
        <end position="140"/>
    </location>
</feature>
<accession>A0ABN2YJ25</accession>
<evidence type="ECO:0000259" key="3">
    <source>
        <dbReference type="Pfam" id="PF20177"/>
    </source>
</evidence>
<dbReference type="EMBL" id="BAAAPF010000110">
    <property type="protein sequence ID" value="GAA2127958.1"/>
    <property type="molecule type" value="Genomic_DNA"/>
</dbReference>
<keyword evidence="2" id="KW-1133">Transmembrane helix</keyword>
<evidence type="ECO:0000313" key="5">
    <source>
        <dbReference type="Proteomes" id="UP001500443"/>
    </source>
</evidence>
<dbReference type="InterPro" id="IPR046672">
    <property type="entry name" value="DUF6542"/>
</dbReference>
<organism evidence="4 5">
    <name type="scientific">Streptomyces synnematoformans</name>
    <dbReference type="NCBI Taxonomy" id="415721"/>
    <lineage>
        <taxon>Bacteria</taxon>
        <taxon>Bacillati</taxon>
        <taxon>Actinomycetota</taxon>
        <taxon>Actinomycetes</taxon>
        <taxon>Kitasatosporales</taxon>
        <taxon>Streptomycetaceae</taxon>
        <taxon>Streptomyces</taxon>
    </lineage>
</organism>